<dbReference type="CDD" id="cd21223">
    <property type="entry name" value="CH_ASPM_rpt1"/>
    <property type="match status" value="1"/>
</dbReference>
<evidence type="ECO:0000259" key="6">
    <source>
        <dbReference type="PROSITE" id="PS50021"/>
    </source>
</evidence>
<dbReference type="SUPFAM" id="SSF47576">
    <property type="entry name" value="Calponin-homology domain, CH-domain"/>
    <property type="match status" value="1"/>
</dbReference>
<sequence>MSRTSLATPCPTNGLGSIASRHSISDDTTTNIEYTRAFEPSLKATKPRRSSMFPSKAAKRAPVTIFEDVAEDEDLVVAERLPNAQGKTLLSKPARKPVMTAAVAAGSGIEQRASGLMEVGQSRSRLSLAKDARIGSGQVGRVGGTEVVSGEDRVEVGGVLKKEARRRTIFMPSDDTTMLTIHPGAHASNRLEDTFQLSRTTNITQQEPMETKQKDISKPGRRPRKSLAVAPRRIPLQQSFEDLNKQIEPWDVCGDNTGKENLPPMAEKMLDLKPFVGVSRPDAARAGSRPSIYQPTAASLRRQPTVSRTAVPITAPVAPRVTSTTVSSRVTAMPPLRDTNVNRSQAAASKPRTIILGYSGRKTNVGKEEAMRRLEREVVKLCLYPVLSEDLAQPELYENSWLRQQEVALTEVVNGIFASTDALAKASSVSAMRKAFVDVYHRAEVTMLHKRLQASLLYGALSKPKTATFLRDLSRDIGLRKRFMTLWLDSYNEDALRTAAEIVVGRQVPRSSPSGSAKGISEAENVLDRLSGRRALTKFLETFFAAPVDIDASEAQFSTSAETVRWRKTMLRSLMLVWLLDEAKVTGIVTGCLYKRSAVAKSSTAVLHELSGMLMPSVGDITRALKQMDYEVHHVQDPLDEVKYHVENLAVGLRDGVLLAHLVEVLLYSNKSVKKVPDDVTITMPDTTTLTSQYWTSGVLRNNRMLSQHLKMPAIGHAQKTFNVQLALSALECHDVRAANVVGDITADDIVSGHREKSLSLLWSLVTVFGLTHLIDCKALAADVQRKAGGACNQAQLSIDEPEMLLQEWAAAYANRSEVNKVTNLTTSFADGQAYAAIIDGFSTYMPAGVTTKRSSGDGNATLEARLESLGCSKAFTTQLASTVGNIPSRETTISNLAFLASRLLPLAGIHHAAATIQRAFRQKRARTVASQRIALMRMARDCATVVQTGQRIDAAATTIQRAWRAVLDARLRKMSNDITRFQTMARGWSARRIARGSGAVAPQRVMCGW</sequence>
<gene>
    <name evidence="7" type="ORF">CLAFUR5_13097</name>
</gene>
<dbReference type="InterPro" id="IPR036872">
    <property type="entry name" value="CH_dom_sf"/>
</dbReference>
<dbReference type="GO" id="GO:0051295">
    <property type="term" value="P:establishment of meiotic spindle localization"/>
    <property type="evidence" value="ECO:0007669"/>
    <property type="project" value="TreeGrafter"/>
</dbReference>
<dbReference type="AlphaFoldDB" id="A0A9Q8PJX1"/>
<dbReference type="Gene3D" id="1.10.418.10">
    <property type="entry name" value="Calponin-like domain"/>
    <property type="match status" value="1"/>
</dbReference>
<dbReference type="PANTHER" id="PTHR22706:SF1">
    <property type="entry name" value="ASSEMBLY FACTOR FOR SPINDLE MICROTUBULES"/>
    <property type="match status" value="1"/>
</dbReference>
<feature type="domain" description="Calponin-homology (CH)" evidence="6">
    <location>
        <begin position="625"/>
        <end position="770"/>
    </location>
</feature>
<dbReference type="Pfam" id="PF00612">
    <property type="entry name" value="IQ"/>
    <property type="match status" value="1"/>
</dbReference>
<dbReference type="GO" id="GO:0005737">
    <property type="term" value="C:cytoplasm"/>
    <property type="evidence" value="ECO:0007669"/>
    <property type="project" value="UniProtKB-SubCell"/>
</dbReference>
<name>A0A9Q8PJX1_PASFU</name>
<dbReference type="GeneID" id="71992975"/>
<evidence type="ECO:0000256" key="1">
    <source>
        <dbReference type="ARBA" id="ARBA00004496"/>
    </source>
</evidence>
<proteinExistence type="predicted"/>
<keyword evidence="4" id="KW-0112">Calmodulin-binding</keyword>
<evidence type="ECO:0000256" key="3">
    <source>
        <dbReference type="ARBA" id="ARBA00022737"/>
    </source>
</evidence>
<dbReference type="GO" id="GO:0000278">
    <property type="term" value="P:mitotic cell cycle"/>
    <property type="evidence" value="ECO:0007669"/>
    <property type="project" value="TreeGrafter"/>
</dbReference>
<keyword evidence="3" id="KW-0677">Repeat</keyword>
<evidence type="ECO:0000313" key="7">
    <source>
        <dbReference type="EMBL" id="UJO23838.1"/>
    </source>
</evidence>
<dbReference type="GO" id="GO:0007051">
    <property type="term" value="P:spindle organization"/>
    <property type="evidence" value="ECO:0007669"/>
    <property type="project" value="TreeGrafter"/>
</dbReference>
<evidence type="ECO:0000313" key="8">
    <source>
        <dbReference type="Proteomes" id="UP000756132"/>
    </source>
</evidence>
<dbReference type="Proteomes" id="UP000756132">
    <property type="component" value="Chromosome 11"/>
</dbReference>
<dbReference type="OrthoDB" id="76388at2759"/>
<organism evidence="7 8">
    <name type="scientific">Passalora fulva</name>
    <name type="common">Tomato leaf mold</name>
    <name type="synonym">Cladosporium fulvum</name>
    <dbReference type="NCBI Taxonomy" id="5499"/>
    <lineage>
        <taxon>Eukaryota</taxon>
        <taxon>Fungi</taxon>
        <taxon>Dikarya</taxon>
        <taxon>Ascomycota</taxon>
        <taxon>Pezizomycotina</taxon>
        <taxon>Dothideomycetes</taxon>
        <taxon>Dothideomycetidae</taxon>
        <taxon>Mycosphaerellales</taxon>
        <taxon>Mycosphaerellaceae</taxon>
        <taxon>Fulvia</taxon>
    </lineage>
</organism>
<evidence type="ECO:0000256" key="2">
    <source>
        <dbReference type="ARBA" id="ARBA00022490"/>
    </source>
</evidence>
<feature type="region of interest" description="Disordered" evidence="5">
    <location>
        <begin position="1"/>
        <end position="22"/>
    </location>
</feature>
<dbReference type="InterPro" id="IPR000048">
    <property type="entry name" value="IQ_motif_EF-hand-BS"/>
</dbReference>
<dbReference type="KEGG" id="ffu:CLAFUR5_13097"/>
<dbReference type="InterPro" id="IPR001715">
    <property type="entry name" value="CH_dom"/>
</dbReference>
<dbReference type="GO" id="GO:0000922">
    <property type="term" value="C:spindle pole"/>
    <property type="evidence" value="ECO:0007669"/>
    <property type="project" value="TreeGrafter"/>
</dbReference>
<dbReference type="PANTHER" id="PTHR22706">
    <property type="entry name" value="ASSEMBLY FACTOR FOR SPINDLE MICROTUBULES"/>
    <property type="match status" value="1"/>
</dbReference>
<dbReference type="InterPro" id="IPR051185">
    <property type="entry name" value="ASPM"/>
</dbReference>
<dbReference type="RefSeq" id="XP_047768204.1">
    <property type="nucleotide sequence ID" value="XM_047912245.1"/>
</dbReference>
<dbReference type="PROSITE" id="PS50021">
    <property type="entry name" value="CH"/>
    <property type="match status" value="1"/>
</dbReference>
<protein>
    <recommendedName>
        <fullName evidence="6">Calponin-homology (CH) domain-containing protein</fullName>
    </recommendedName>
</protein>
<feature type="region of interest" description="Disordered" evidence="5">
    <location>
        <begin position="202"/>
        <end position="229"/>
    </location>
</feature>
<reference evidence="7" key="2">
    <citation type="journal article" date="2022" name="Microb. Genom.">
        <title>A chromosome-scale genome assembly of the tomato pathogen Cladosporium fulvum reveals a compartmentalized genome architecture and the presence of a dispensable chromosome.</title>
        <authorList>
            <person name="Zaccaron A.Z."/>
            <person name="Chen L.H."/>
            <person name="Samaras A."/>
            <person name="Stergiopoulos I."/>
        </authorList>
    </citation>
    <scope>NUCLEOTIDE SEQUENCE</scope>
    <source>
        <strain evidence="7">Race5_Kim</strain>
    </source>
</reference>
<dbReference type="EMBL" id="CP090173">
    <property type="protein sequence ID" value="UJO23838.1"/>
    <property type="molecule type" value="Genomic_DNA"/>
</dbReference>
<keyword evidence="8" id="KW-1185">Reference proteome</keyword>
<keyword evidence="2" id="KW-0963">Cytoplasm</keyword>
<accession>A0A9Q8PJX1</accession>
<comment type="subcellular location">
    <subcellularLocation>
        <location evidence="1">Cytoplasm</location>
    </subcellularLocation>
</comment>
<dbReference type="GO" id="GO:0005516">
    <property type="term" value="F:calmodulin binding"/>
    <property type="evidence" value="ECO:0007669"/>
    <property type="project" value="UniProtKB-KW"/>
</dbReference>
<evidence type="ECO:0000256" key="5">
    <source>
        <dbReference type="SAM" id="MobiDB-lite"/>
    </source>
</evidence>
<evidence type="ECO:0000256" key="4">
    <source>
        <dbReference type="ARBA" id="ARBA00022860"/>
    </source>
</evidence>
<feature type="compositionally biased region" description="Basic and acidic residues" evidence="5">
    <location>
        <begin position="209"/>
        <end position="218"/>
    </location>
</feature>
<reference evidence="7" key="1">
    <citation type="submission" date="2021-12" db="EMBL/GenBank/DDBJ databases">
        <authorList>
            <person name="Zaccaron A."/>
            <person name="Stergiopoulos I."/>
        </authorList>
    </citation>
    <scope>NUCLEOTIDE SEQUENCE</scope>
    <source>
        <strain evidence="7">Race5_Kim</strain>
    </source>
</reference>